<dbReference type="SUPFAM" id="SSF52402">
    <property type="entry name" value="Adenine nucleotide alpha hydrolases-like"/>
    <property type="match status" value="2"/>
</dbReference>
<dbReference type="RefSeq" id="WP_129003021.1">
    <property type="nucleotide sequence ID" value="NZ_SDHZ01000001.1"/>
</dbReference>
<reference evidence="1 2" key="1">
    <citation type="submission" date="2019-01" db="EMBL/GenBank/DDBJ databases">
        <title>Filimonas sp. strain TTM-71.</title>
        <authorList>
            <person name="Chen W.-M."/>
        </authorList>
    </citation>
    <scope>NUCLEOTIDE SEQUENCE [LARGE SCALE GENOMIC DNA]</scope>
    <source>
        <strain evidence="1 2">TTM-71</strain>
    </source>
</reference>
<gene>
    <name evidence="1" type="ORF">ESB13_10955</name>
</gene>
<keyword evidence="2" id="KW-1185">Reference proteome</keyword>
<evidence type="ECO:0000313" key="2">
    <source>
        <dbReference type="Proteomes" id="UP000290545"/>
    </source>
</evidence>
<proteinExistence type="predicted"/>
<accession>A0A4Q1DCP2</accession>
<dbReference type="Gene3D" id="3.40.50.12370">
    <property type="match status" value="1"/>
</dbReference>
<dbReference type="Proteomes" id="UP000290545">
    <property type="component" value="Unassembled WGS sequence"/>
</dbReference>
<name>A0A4Q1DCP2_9BACT</name>
<protein>
    <submittedName>
        <fullName evidence="1">Universal stress protein</fullName>
    </submittedName>
</protein>
<organism evidence="1 2">
    <name type="scientific">Filimonas effusa</name>
    <dbReference type="NCBI Taxonomy" id="2508721"/>
    <lineage>
        <taxon>Bacteria</taxon>
        <taxon>Pseudomonadati</taxon>
        <taxon>Bacteroidota</taxon>
        <taxon>Chitinophagia</taxon>
        <taxon>Chitinophagales</taxon>
        <taxon>Chitinophagaceae</taxon>
        <taxon>Filimonas</taxon>
    </lineage>
</organism>
<dbReference type="AlphaFoldDB" id="A0A4Q1DCP2"/>
<dbReference type="OrthoDB" id="662548at2"/>
<dbReference type="EMBL" id="SDHZ01000001">
    <property type="protein sequence ID" value="RXK87271.1"/>
    <property type="molecule type" value="Genomic_DNA"/>
</dbReference>
<sequence>MEKILLAIDSTKINLDTLDFACYVAVLTHSRLTGVFLLNQQEKEAPVLRNMFGVTYAETVVAADIPGNIEKKKLCEKNIQLFMEGCQRRGISCSVHVDKGVATSELIAETRFADLLIVDSGMTLQERQEEAPSTFLREVLAKSECPVAMAPPVFRGIDEIVFAYDGSASAVYALKQFTHLFKPLNDKKITVLQVNNEEDEELPIIEKEKIGDLLKVHYSSIGFQVLQGRVNDELGNYLHGKKNAFVIMGAFGRTMLSVFLKRSAADLVIKRINLPLFIAHR</sequence>
<evidence type="ECO:0000313" key="1">
    <source>
        <dbReference type="EMBL" id="RXK87271.1"/>
    </source>
</evidence>
<comment type="caution">
    <text evidence="1">The sequence shown here is derived from an EMBL/GenBank/DDBJ whole genome shotgun (WGS) entry which is preliminary data.</text>
</comment>